<organism evidence="2 3">
    <name type="scientific">Hymenobacter roseosalivarius DSM 11622</name>
    <dbReference type="NCBI Taxonomy" id="645990"/>
    <lineage>
        <taxon>Bacteria</taxon>
        <taxon>Pseudomonadati</taxon>
        <taxon>Bacteroidota</taxon>
        <taxon>Cytophagia</taxon>
        <taxon>Cytophagales</taxon>
        <taxon>Hymenobacteraceae</taxon>
        <taxon>Hymenobacter</taxon>
    </lineage>
</organism>
<dbReference type="STRING" id="645990.SAMN00120144_3278"/>
<dbReference type="CDD" id="cd06260">
    <property type="entry name" value="DUF820-like"/>
    <property type="match status" value="1"/>
</dbReference>
<dbReference type="PANTHER" id="PTHR36558:SF1">
    <property type="entry name" value="RESTRICTION ENDONUCLEASE DOMAIN-CONTAINING PROTEIN-RELATED"/>
    <property type="match status" value="1"/>
</dbReference>
<protein>
    <recommendedName>
        <fullName evidence="1">Putative restriction endonuclease domain-containing protein</fullName>
    </recommendedName>
</protein>
<dbReference type="Proteomes" id="UP000192266">
    <property type="component" value="Unassembled WGS sequence"/>
</dbReference>
<accession>A0A1W1V9X0</accession>
<name>A0A1W1V9X0_9BACT</name>
<sequence length="105" mass="11908">MCGQPETLRNGKLDLLVNPAVIIEVLSDLNADYDRSGKFVRYRSIDSVRDYLLLDSLGIRAELYFRIETNQWVLTEILDPLGTIKLPSVDTTLAMSELYEDVDLA</sequence>
<evidence type="ECO:0000313" key="2">
    <source>
        <dbReference type="EMBL" id="SMB90095.1"/>
    </source>
</evidence>
<dbReference type="OrthoDB" id="668969at2"/>
<dbReference type="PANTHER" id="PTHR36558">
    <property type="entry name" value="GLR1098 PROTEIN"/>
    <property type="match status" value="1"/>
</dbReference>
<dbReference type="InterPro" id="IPR012296">
    <property type="entry name" value="Nuclease_put_TT1808"/>
</dbReference>
<feature type="domain" description="Putative restriction endonuclease" evidence="1">
    <location>
        <begin position="12"/>
        <end position="89"/>
    </location>
</feature>
<dbReference type="EMBL" id="FWWW01000053">
    <property type="protein sequence ID" value="SMB90095.1"/>
    <property type="molecule type" value="Genomic_DNA"/>
</dbReference>
<dbReference type="Gene3D" id="3.90.1570.10">
    <property type="entry name" value="tt1808, chain A"/>
    <property type="match status" value="1"/>
</dbReference>
<evidence type="ECO:0000313" key="3">
    <source>
        <dbReference type="Proteomes" id="UP000192266"/>
    </source>
</evidence>
<dbReference type="InterPro" id="IPR008538">
    <property type="entry name" value="Uma2"/>
</dbReference>
<reference evidence="2 3" key="1">
    <citation type="submission" date="2017-04" db="EMBL/GenBank/DDBJ databases">
        <authorList>
            <person name="Afonso C.L."/>
            <person name="Miller P.J."/>
            <person name="Scott M.A."/>
            <person name="Spackman E."/>
            <person name="Goraichik I."/>
            <person name="Dimitrov K.M."/>
            <person name="Suarez D.L."/>
            <person name="Swayne D.E."/>
        </authorList>
    </citation>
    <scope>NUCLEOTIDE SEQUENCE [LARGE SCALE GENOMIC DNA]</scope>
    <source>
        <strain evidence="2 3">DSM 11622</strain>
    </source>
</reference>
<proteinExistence type="predicted"/>
<dbReference type="RefSeq" id="WP_159451974.1">
    <property type="nucleotide sequence ID" value="NZ_FWWW01000053.1"/>
</dbReference>
<gene>
    <name evidence="2" type="ORF">SAMN00120144_3278</name>
</gene>
<evidence type="ECO:0000259" key="1">
    <source>
        <dbReference type="Pfam" id="PF05685"/>
    </source>
</evidence>
<keyword evidence="3" id="KW-1185">Reference proteome</keyword>
<dbReference type="Pfam" id="PF05685">
    <property type="entry name" value="Uma2"/>
    <property type="match status" value="1"/>
</dbReference>
<dbReference type="AlphaFoldDB" id="A0A1W1V9X0"/>